<dbReference type="PANTHER" id="PTHR43070">
    <property type="match status" value="1"/>
</dbReference>
<dbReference type="InterPro" id="IPR011147">
    <property type="entry name" value="Bifunc_Aspkin/hSer_DH"/>
</dbReference>
<evidence type="ECO:0000256" key="7">
    <source>
        <dbReference type="ARBA" id="ARBA00007952"/>
    </source>
</evidence>
<evidence type="ECO:0000256" key="22">
    <source>
        <dbReference type="ARBA" id="ARBA00023167"/>
    </source>
</evidence>
<dbReference type="GO" id="GO:0009086">
    <property type="term" value="P:methionine biosynthetic process"/>
    <property type="evidence" value="ECO:0007669"/>
    <property type="project" value="UniProtKB-KW"/>
</dbReference>
<dbReference type="CDD" id="cd04243">
    <property type="entry name" value="AAK_AK-HSDH-like"/>
    <property type="match status" value="1"/>
</dbReference>
<dbReference type="GO" id="GO:0004072">
    <property type="term" value="F:aspartate kinase activity"/>
    <property type="evidence" value="ECO:0007669"/>
    <property type="project" value="UniProtKB-EC"/>
</dbReference>
<dbReference type="Pfam" id="PF00742">
    <property type="entry name" value="Homoserine_dh"/>
    <property type="match status" value="1"/>
</dbReference>
<evidence type="ECO:0000256" key="12">
    <source>
        <dbReference type="ARBA" id="ARBA00022697"/>
    </source>
</evidence>
<evidence type="ECO:0000256" key="13">
    <source>
        <dbReference type="ARBA" id="ARBA00022723"/>
    </source>
</evidence>
<evidence type="ECO:0000256" key="21">
    <source>
        <dbReference type="ARBA" id="ARBA00023154"/>
    </source>
</evidence>
<dbReference type="FunFam" id="3.30.2130.10:FF:000001">
    <property type="entry name" value="Bifunctional aspartokinase/homoserine dehydrogenase"/>
    <property type="match status" value="1"/>
</dbReference>
<keyword evidence="17" id="KW-0521">NADP</keyword>
<dbReference type="InterPro" id="IPR001342">
    <property type="entry name" value="HDH_cat"/>
</dbReference>
<comment type="subunit">
    <text evidence="9">Homotetramer.</text>
</comment>
<dbReference type="FunFam" id="3.30.360.10:FF:000006">
    <property type="entry name" value="Bifunctional aspartokinase/homoserine dehydrogenase"/>
    <property type="match status" value="1"/>
</dbReference>
<dbReference type="GO" id="GO:0050661">
    <property type="term" value="F:NADP binding"/>
    <property type="evidence" value="ECO:0007669"/>
    <property type="project" value="InterPro"/>
</dbReference>
<dbReference type="InterPro" id="IPR054352">
    <property type="entry name" value="ACT_Aspartokinase"/>
</dbReference>
<evidence type="ECO:0000256" key="3">
    <source>
        <dbReference type="ARBA" id="ARBA00004986"/>
    </source>
</evidence>
<keyword evidence="12" id="KW-0791">Threonine biosynthesis</keyword>
<comment type="pathway">
    <text evidence="5">Amino-acid biosynthesis; L-methionine biosynthesis via de novo pathway; L-homoserine from L-aspartate: step 3/3.</text>
</comment>
<comment type="catalytic activity">
    <reaction evidence="26">
        <text>L-homoserine + NADP(+) = L-aspartate 4-semialdehyde + NADPH + H(+)</text>
        <dbReference type="Rhea" id="RHEA:15761"/>
        <dbReference type="ChEBI" id="CHEBI:15378"/>
        <dbReference type="ChEBI" id="CHEBI:57476"/>
        <dbReference type="ChEBI" id="CHEBI:57783"/>
        <dbReference type="ChEBI" id="CHEBI:58349"/>
        <dbReference type="ChEBI" id="CHEBI:537519"/>
        <dbReference type="EC" id="1.1.1.3"/>
    </reaction>
    <physiologicalReaction direction="right-to-left" evidence="26">
        <dbReference type="Rhea" id="RHEA:15763"/>
    </physiologicalReaction>
</comment>
<comment type="pathway">
    <text evidence="6">Amino-acid biosynthesis; L-threonine biosynthesis; L-threonine from L-aspartate: step 1/5.</text>
</comment>
<dbReference type="SUPFAM" id="SSF53633">
    <property type="entry name" value="Carbamate kinase-like"/>
    <property type="match status" value="1"/>
</dbReference>
<comment type="pathway">
    <text evidence="2">Amino-acid biosynthesis; L-lysine biosynthesis via DAP pathway; (S)-tetrahydrodipicolinate from L-aspartate: step 1/4.</text>
</comment>
<comment type="cofactor">
    <cofactor evidence="1">
        <name>a metal cation</name>
        <dbReference type="ChEBI" id="CHEBI:25213"/>
    </cofactor>
</comment>
<dbReference type="InterPro" id="IPR001341">
    <property type="entry name" value="Asp_kinase"/>
</dbReference>
<dbReference type="InterPro" id="IPR005106">
    <property type="entry name" value="Asp/hSer_DH_NAD-bd"/>
</dbReference>
<keyword evidence="23" id="KW-0511">Multifunctional enzyme</keyword>
<evidence type="ECO:0000256" key="15">
    <source>
        <dbReference type="ARBA" id="ARBA00022777"/>
    </source>
</evidence>
<evidence type="ECO:0000256" key="5">
    <source>
        <dbReference type="ARBA" id="ARBA00005062"/>
    </source>
</evidence>
<dbReference type="PANTHER" id="PTHR43070:SF3">
    <property type="entry name" value="HOMOSERINE DEHYDROGENASE"/>
    <property type="match status" value="1"/>
</dbReference>
<dbReference type="GO" id="GO:0009089">
    <property type="term" value="P:lysine biosynthetic process via diaminopimelate"/>
    <property type="evidence" value="ECO:0007669"/>
    <property type="project" value="UniProtKB-ARBA"/>
</dbReference>
<accession>A0A9D1M857</accession>
<dbReference type="EC" id="1.1.1.3" evidence="29"/>
<comment type="catalytic activity">
    <reaction evidence="25">
        <text>L-aspartate + ATP = 4-phospho-L-aspartate + ADP</text>
        <dbReference type="Rhea" id="RHEA:23776"/>
        <dbReference type="ChEBI" id="CHEBI:29991"/>
        <dbReference type="ChEBI" id="CHEBI:30616"/>
        <dbReference type="ChEBI" id="CHEBI:57535"/>
        <dbReference type="ChEBI" id="CHEBI:456216"/>
        <dbReference type="EC" id="2.7.2.4"/>
    </reaction>
    <physiologicalReaction direction="left-to-right" evidence="25">
        <dbReference type="Rhea" id="RHEA:23777"/>
    </physiologicalReaction>
</comment>
<dbReference type="InterPro" id="IPR001048">
    <property type="entry name" value="Asp/Glu/Uridylate_kinase"/>
</dbReference>
<evidence type="ECO:0000256" key="26">
    <source>
        <dbReference type="ARBA" id="ARBA00048841"/>
    </source>
</evidence>
<evidence type="ECO:0000256" key="9">
    <source>
        <dbReference type="ARBA" id="ARBA00011881"/>
    </source>
</evidence>
<keyword evidence="21" id="KW-0457">Lysine biosynthesis</keyword>
<evidence type="ECO:0000256" key="25">
    <source>
        <dbReference type="ARBA" id="ARBA00048561"/>
    </source>
</evidence>
<evidence type="ECO:0000259" key="28">
    <source>
        <dbReference type="PROSITE" id="PS51671"/>
    </source>
</evidence>
<name>A0A9D1M857_9BACT</name>
<dbReference type="Pfam" id="PF03447">
    <property type="entry name" value="NAD_binding_3"/>
    <property type="match status" value="1"/>
</dbReference>
<dbReference type="GO" id="GO:0004412">
    <property type="term" value="F:homoserine dehydrogenase activity"/>
    <property type="evidence" value="ECO:0007669"/>
    <property type="project" value="UniProtKB-EC"/>
</dbReference>
<dbReference type="GO" id="GO:0009088">
    <property type="term" value="P:threonine biosynthetic process"/>
    <property type="evidence" value="ECO:0007669"/>
    <property type="project" value="UniProtKB-KW"/>
</dbReference>
<dbReference type="GO" id="GO:0005524">
    <property type="term" value="F:ATP binding"/>
    <property type="evidence" value="ECO:0007669"/>
    <property type="project" value="UniProtKB-KW"/>
</dbReference>
<keyword evidence="11 29" id="KW-0808">Transferase</keyword>
<dbReference type="PROSITE" id="PS51671">
    <property type="entry name" value="ACT"/>
    <property type="match status" value="1"/>
</dbReference>
<evidence type="ECO:0000256" key="8">
    <source>
        <dbReference type="ARBA" id="ARBA00010046"/>
    </source>
</evidence>
<dbReference type="EMBL" id="DVNA01000143">
    <property type="protein sequence ID" value="HIU55412.1"/>
    <property type="molecule type" value="Genomic_DNA"/>
</dbReference>
<dbReference type="Gene3D" id="3.30.360.10">
    <property type="entry name" value="Dihydrodipicolinate Reductase, domain 2"/>
    <property type="match status" value="1"/>
</dbReference>
<dbReference type="PROSITE" id="PS00324">
    <property type="entry name" value="ASPARTOKINASE"/>
    <property type="match status" value="1"/>
</dbReference>
<gene>
    <name evidence="29" type="primary">thrA</name>
    <name evidence="29" type="ORF">IAB03_06365</name>
</gene>
<dbReference type="CDD" id="cd04921">
    <property type="entry name" value="ACT_AKi-HSDH-ThrA-like_1"/>
    <property type="match status" value="1"/>
</dbReference>
<dbReference type="PROSITE" id="PS01042">
    <property type="entry name" value="HOMOSER_DHGENASE"/>
    <property type="match status" value="1"/>
</dbReference>
<dbReference type="AlphaFoldDB" id="A0A9D1M857"/>
<keyword evidence="19" id="KW-0520">NAD</keyword>
<comment type="pathway">
    <text evidence="3">Amino-acid biosynthesis; L-methionine biosynthesis via de novo pathway; L-homoserine from L-aspartate: step 1/3.</text>
</comment>
<dbReference type="PIRSF" id="PIRSF000727">
    <property type="entry name" value="ThrA"/>
    <property type="match status" value="1"/>
</dbReference>
<dbReference type="Gene3D" id="1.20.120.1320">
    <property type="entry name" value="Aspartokinase, catalytic domain"/>
    <property type="match status" value="1"/>
</dbReference>
<dbReference type="SUPFAM" id="SSF51735">
    <property type="entry name" value="NAD(P)-binding Rossmann-fold domains"/>
    <property type="match status" value="1"/>
</dbReference>
<keyword evidence="10" id="KW-0028">Amino-acid biosynthesis</keyword>
<comment type="function">
    <text evidence="24">Bifunctional aspartate kinase and homoserine dehydrogenase that catalyzes the first and the third steps toward the synthesis of lysine, methionine and threonine from aspartate.</text>
</comment>
<dbReference type="InterPro" id="IPR045865">
    <property type="entry name" value="ACT-like_dom_sf"/>
</dbReference>
<dbReference type="InterPro" id="IPR049638">
    <property type="entry name" value="AK-HD"/>
</dbReference>
<dbReference type="SUPFAM" id="SSF55347">
    <property type="entry name" value="Glyceraldehyde-3-phosphate dehydrogenase-like, C-terminal domain"/>
    <property type="match status" value="1"/>
</dbReference>
<keyword evidence="20" id="KW-0915">Sodium</keyword>
<dbReference type="Gene3D" id="3.40.50.720">
    <property type="entry name" value="NAD(P)-binding Rossmann-like Domain"/>
    <property type="match status" value="1"/>
</dbReference>
<comment type="catalytic activity">
    <reaction evidence="27">
        <text>L-homoserine + NAD(+) = L-aspartate 4-semialdehyde + NADH + H(+)</text>
        <dbReference type="Rhea" id="RHEA:15757"/>
        <dbReference type="ChEBI" id="CHEBI:15378"/>
        <dbReference type="ChEBI" id="CHEBI:57476"/>
        <dbReference type="ChEBI" id="CHEBI:57540"/>
        <dbReference type="ChEBI" id="CHEBI:57945"/>
        <dbReference type="ChEBI" id="CHEBI:537519"/>
        <dbReference type="EC" id="1.1.1.3"/>
    </reaction>
    <physiologicalReaction direction="right-to-left" evidence="27">
        <dbReference type="Rhea" id="RHEA:15759"/>
    </physiologicalReaction>
</comment>
<evidence type="ECO:0000256" key="10">
    <source>
        <dbReference type="ARBA" id="ARBA00022605"/>
    </source>
</evidence>
<evidence type="ECO:0000256" key="23">
    <source>
        <dbReference type="ARBA" id="ARBA00023268"/>
    </source>
</evidence>
<evidence type="ECO:0000256" key="6">
    <source>
        <dbReference type="ARBA" id="ARBA00005139"/>
    </source>
</evidence>
<keyword evidence="13" id="KW-0479">Metal-binding</keyword>
<comment type="similarity">
    <text evidence="7">In the C-terminal section; belongs to the homoserine dehydrogenase family.</text>
</comment>
<evidence type="ECO:0000313" key="29">
    <source>
        <dbReference type="EMBL" id="HIU55412.1"/>
    </source>
</evidence>
<dbReference type="InterPro" id="IPR002912">
    <property type="entry name" value="ACT_dom"/>
</dbReference>
<comment type="similarity">
    <text evidence="8">In the N-terminal section; belongs to the aspartokinase family.</text>
</comment>
<keyword evidence="16" id="KW-0067">ATP-binding</keyword>
<keyword evidence="15 29" id="KW-0418">Kinase</keyword>
<evidence type="ECO:0000256" key="27">
    <source>
        <dbReference type="ARBA" id="ARBA00049031"/>
    </source>
</evidence>
<evidence type="ECO:0000256" key="18">
    <source>
        <dbReference type="ARBA" id="ARBA00023002"/>
    </source>
</evidence>
<dbReference type="Pfam" id="PF00696">
    <property type="entry name" value="AA_kinase"/>
    <property type="match status" value="1"/>
</dbReference>
<dbReference type="Proteomes" id="UP000824112">
    <property type="component" value="Unassembled WGS sequence"/>
</dbReference>
<evidence type="ECO:0000256" key="19">
    <source>
        <dbReference type="ARBA" id="ARBA00023027"/>
    </source>
</evidence>
<protein>
    <submittedName>
        <fullName evidence="29">Bifunctional aspartate kinase/homoserine dehydrogenase I</fullName>
        <ecNumber evidence="29">1.1.1.3</ecNumber>
        <ecNumber evidence="29">2.7.2.4</ecNumber>
    </submittedName>
</protein>
<dbReference type="GO" id="GO:0009090">
    <property type="term" value="P:homoserine biosynthetic process"/>
    <property type="evidence" value="ECO:0007669"/>
    <property type="project" value="UniProtKB-ARBA"/>
</dbReference>
<keyword evidence="14" id="KW-0547">Nucleotide-binding</keyword>
<dbReference type="InterPro" id="IPR036291">
    <property type="entry name" value="NAD(P)-bd_dom_sf"/>
</dbReference>
<reference evidence="29" key="2">
    <citation type="journal article" date="2021" name="PeerJ">
        <title>Extensive microbial diversity within the chicken gut microbiome revealed by metagenomics and culture.</title>
        <authorList>
            <person name="Gilroy R."/>
            <person name="Ravi A."/>
            <person name="Getino M."/>
            <person name="Pursley I."/>
            <person name="Horton D.L."/>
            <person name="Alikhan N.F."/>
            <person name="Baker D."/>
            <person name="Gharbi K."/>
            <person name="Hall N."/>
            <person name="Watson M."/>
            <person name="Adriaenssens E.M."/>
            <person name="Foster-Nyarko E."/>
            <person name="Jarju S."/>
            <person name="Secka A."/>
            <person name="Antonio M."/>
            <person name="Oren A."/>
            <person name="Chaudhuri R.R."/>
            <person name="La Ragione R."/>
            <person name="Hildebrand F."/>
            <person name="Pallen M.J."/>
        </authorList>
    </citation>
    <scope>NUCLEOTIDE SEQUENCE</scope>
    <source>
        <strain evidence="29">CHK158-818</strain>
    </source>
</reference>
<dbReference type="NCBIfam" id="NF006959">
    <property type="entry name" value="PRK09436.1"/>
    <property type="match status" value="1"/>
</dbReference>
<dbReference type="Gene3D" id="3.40.1160.10">
    <property type="entry name" value="Acetylglutamate kinase-like"/>
    <property type="match status" value="1"/>
</dbReference>
<dbReference type="InterPro" id="IPR018042">
    <property type="entry name" value="Aspartate_kinase_CS"/>
</dbReference>
<comment type="pathway">
    <text evidence="4">Amino-acid biosynthesis; L-threonine biosynthesis; L-threonine from L-aspartate: step 3/5.</text>
</comment>
<evidence type="ECO:0000256" key="16">
    <source>
        <dbReference type="ARBA" id="ARBA00022840"/>
    </source>
</evidence>
<dbReference type="InterPro" id="IPR042199">
    <property type="entry name" value="AsparK_Bifunc_asparK/hSer_DH"/>
</dbReference>
<evidence type="ECO:0000256" key="14">
    <source>
        <dbReference type="ARBA" id="ARBA00022741"/>
    </source>
</evidence>
<dbReference type="InterPro" id="IPR019811">
    <property type="entry name" value="HDH_CS"/>
</dbReference>
<sequence>MKVLKFGGTSVGSIESIQNVKKIVESCQEPVIVVVSALGGITDRLIETARKAASGDASYSENFSFILTRHTDILRGVVPPEKQQEIYPVISVLLDELGNILRGVFLIKDLSPKTFDTIVSYGERLSSVILSGVINGAKLYDSRQFIKTENQFGKHIVDFETTNELIRKTFVEIPDIALMGGFISSDRKTNDITNLGRGGSDYTAAILAAALHASQLEIWTDVDGFMTADPKVISNAYVIEHLSFLEAMELCNFGAKVIYPPTIYPVCHKNIPILIKNTFNPDAPGTTITQELKASEGKAIKGISSINDTCLITVSGLGMVGVIGINHRIFRALAHSNVSVFLVSQASSENNTSIGVKNADADLAVKVLNEEFAKEIEMGEISEISAERDLATVAIVGENMKHTPGIAGKLFNTLGRNGINVIACAQGASETNISFVIELGSLRKALNVIHDSFFLSDYQVLNVFVTGVGLVGKNLLKQMYKQLPQLLKTNSLKINIVGVSNSKHCVFGREGITPDNYEKLLAESTVVATPQRIRDEIIKMNIFNSVFVDCTASAEIAGIYKELLSHNVSVVTANKIAASSSYEQYAELKQIARKRGVKFLFETNVGAGLPIINTINALINSGDRIAKIEAVVSGTLNYIFNVLSKDVPMSKAIRMAQEAGYSEPDPRLDLNGLDVVRKLVILAREAGYRVEQQDVKKNLFIPEEYFQGTLDEFWKKIPALDAEFEAKRQQAEAEGKRFRFVAKLDEGAVEVGLQMVDSRHPLYQLEGSNNVILITTERYKELPMVIKGYGAGASVTAAGVFADIISIANIR</sequence>
<dbReference type="SUPFAM" id="SSF55021">
    <property type="entry name" value="ACT-like"/>
    <property type="match status" value="2"/>
</dbReference>
<evidence type="ECO:0000256" key="11">
    <source>
        <dbReference type="ARBA" id="ARBA00022679"/>
    </source>
</evidence>
<dbReference type="Gene3D" id="3.30.2130.10">
    <property type="entry name" value="VC0802-like"/>
    <property type="match status" value="1"/>
</dbReference>
<evidence type="ECO:0000256" key="17">
    <source>
        <dbReference type="ARBA" id="ARBA00022857"/>
    </source>
</evidence>
<evidence type="ECO:0000256" key="20">
    <source>
        <dbReference type="ARBA" id="ARBA00023053"/>
    </source>
</evidence>
<keyword evidence="22" id="KW-0486">Methionine biosynthesis</keyword>
<evidence type="ECO:0000256" key="4">
    <source>
        <dbReference type="ARBA" id="ARBA00005056"/>
    </source>
</evidence>
<dbReference type="InterPro" id="IPR036393">
    <property type="entry name" value="AceGlu_kinase-like_sf"/>
</dbReference>
<proteinExistence type="inferred from homology"/>
<evidence type="ECO:0000313" key="30">
    <source>
        <dbReference type="Proteomes" id="UP000824112"/>
    </source>
</evidence>
<comment type="caution">
    <text evidence="29">The sequence shown here is derived from an EMBL/GenBank/DDBJ whole genome shotgun (WGS) entry which is preliminary data.</text>
</comment>
<evidence type="ECO:0000256" key="24">
    <source>
        <dbReference type="ARBA" id="ARBA00044938"/>
    </source>
</evidence>
<dbReference type="Pfam" id="PF22468">
    <property type="entry name" value="ACT_9"/>
    <property type="match status" value="2"/>
</dbReference>
<dbReference type="GO" id="GO:0046872">
    <property type="term" value="F:metal ion binding"/>
    <property type="evidence" value="ECO:0007669"/>
    <property type="project" value="UniProtKB-KW"/>
</dbReference>
<keyword evidence="18 29" id="KW-0560">Oxidoreductase</keyword>
<dbReference type="Gene3D" id="3.30.70.260">
    <property type="match status" value="1"/>
</dbReference>
<reference evidence="29" key="1">
    <citation type="submission" date="2020-10" db="EMBL/GenBank/DDBJ databases">
        <authorList>
            <person name="Gilroy R."/>
        </authorList>
    </citation>
    <scope>NUCLEOTIDE SEQUENCE</scope>
    <source>
        <strain evidence="29">CHK158-818</strain>
    </source>
</reference>
<dbReference type="EC" id="2.7.2.4" evidence="29"/>
<dbReference type="NCBIfam" id="TIGR00657">
    <property type="entry name" value="asp_kinases"/>
    <property type="match status" value="1"/>
</dbReference>
<evidence type="ECO:0000256" key="1">
    <source>
        <dbReference type="ARBA" id="ARBA00001920"/>
    </source>
</evidence>
<organism evidence="29 30">
    <name type="scientific">Candidatus Gallibacteroides avistercoris</name>
    <dbReference type="NCBI Taxonomy" id="2840833"/>
    <lineage>
        <taxon>Bacteria</taxon>
        <taxon>Pseudomonadati</taxon>
        <taxon>Bacteroidota</taxon>
        <taxon>Bacteroidia</taxon>
        <taxon>Bacteroidales</taxon>
        <taxon>Bacteroidaceae</taxon>
        <taxon>Bacteroidaceae incertae sedis</taxon>
        <taxon>Candidatus Gallibacteroides</taxon>
    </lineage>
</organism>
<evidence type="ECO:0000256" key="2">
    <source>
        <dbReference type="ARBA" id="ARBA00004766"/>
    </source>
</evidence>
<feature type="domain" description="ACT" evidence="28">
    <location>
        <begin position="395"/>
        <end position="463"/>
    </location>
</feature>